<gene>
    <name evidence="6" type="ORF">FCC1311_001782</name>
</gene>
<feature type="domain" description="SAM" evidence="5">
    <location>
        <begin position="711"/>
        <end position="765"/>
    </location>
</feature>
<dbReference type="InterPro" id="IPR013761">
    <property type="entry name" value="SAM/pointed_sf"/>
</dbReference>
<evidence type="ECO:0000256" key="1">
    <source>
        <dbReference type="PROSITE-ProRule" id="PRU00277"/>
    </source>
</evidence>
<feature type="region of interest" description="Disordered" evidence="2">
    <location>
        <begin position="1"/>
        <end position="109"/>
    </location>
</feature>
<evidence type="ECO:0000259" key="5">
    <source>
        <dbReference type="PROSITE" id="PS50105"/>
    </source>
</evidence>
<dbReference type="Proteomes" id="UP000241890">
    <property type="component" value="Unassembled WGS sequence"/>
</dbReference>
<evidence type="ECO:0000313" key="7">
    <source>
        <dbReference type="Proteomes" id="UP000241890"/>
    </source>
</evidence>
<evidence type="ECO:0000313" key="6">
    <source>
        <dbReference type="EMBL" id="GBG23959.1"/>
    </source>
</evidence>
<sequence length="776" mass="82821">MNPCASAQVENRKPLAAATGSDPRDQDLLVALRREQQARSSRGPDVTSHFKGSTCDNNANGNETPQENLEFASRETESLPAPVPTQQRSSTSVLVPPYSKDGRGRSGSRVVRISNEGSWKAVAPRKKTMAGGMSGRLQLKVCSARNLSNDRSIYPFVQVVSGLYKEKTPHRKCTMDQKTVYWNQKFVVDEVAAGGSLRLEIKNKESFLAPPTLMGVVTLQVPETPNQLEDVWIPILEPKTMEATSAELHCVFQFEARNANFAAPLSPSRFTMGATASNGFDSAMRTATPASGPTRSSTITSTTTTPAAAVAAATAMRPGADVTRARALTSSAVDAKQGSKSARPLSGFDGHAAALTINELMDSLEKVKRIIETHSGAGMGGNGAAVVVQSSDPERLELLRSARDELDNVQTQIETESTISKEWRAKLVDLASAYGADLAVLLSAEAWDDVDRRRSRVVPKAGAAPGSGGPQEGTSDSKAIFQETTKTFALESLDLFDSLLDKGYAVEVIESGNANSAPIVPGDKVSLDYTVYIWDSVHMLAVSYADSATSGALDFVVGDEEQPMGLSLGVESLHEGARFSVCISPALAYGENGTTNVPPNTHVLYEATVLNVQPHAGAAPPEEYVKACEAATAVEDSHTNSDPNSRLKTNRLSIRYPARQNRVSLAQPAEGGDPLPRSASTEPPLKPSMSTSSESTAATTSEVLPTDGSAPQFRSVDGWLADIGFDQFASSFHDLGVEELADFGLVQRADLERIGMRLIQVRKFIAHVANLGITIA</sequence>
<dbReference type="Gene3D" id="2.60.40.150">
    <property type="entry name" value="C2 domain"/>
    <property type="match status" value="1"/>
</dbReference>
<dbReference type="EMBL" id="BEYU01000001">
    <property type="protein sequence ID" value="GBG23959.1"/>
    <property type="molecule type" value="Genomic_DNA"/>
</dbReference>
<protein>
    <recommendedName>
        <fullName evidence="1">peptidylprolyl isomerase</fullName>
        <ecNumber evidence="1">5.2.1.8</ecNumber>
    </recommendedName>
</protein>
<reference evidence="6 7" key="1">
    <citation type="submission" date="2017-12" db="EMBL/GenBank/DDBJ databases">
        <title>Sequencing, de novo assembly and annotation of complete genome of a new Thraustochytrid species, strain FCC1311.</title>
        <authorList>
            <person name="Sedici K."/>
            <person name="Godart F."/>
            <person name="Aiese Cigliano R."/>
            <person name="Sanseverino W."/>
            <person name="Barakat M."/>
            <person name="Ortet P."/>
            <person name="Marechal E."/>
            <person name="Cagnac O."/>
            <person name="Amato A."/>
        </authorList>
    </citation>
    <scope>NUCLEOTIDE SEQUENCE [LARGE SCALE GENOMIC DNA]</scope>
</reference>
<dbReference type="InterPro" id="IPR035892">
    <property type="entry name" value="C2_domain_sf"/>
</dbReference>
<dbReference type="PROSITE" id="PS50105">
    <property type="entry name" value="SAM_DOMAIN"/>
    <property type="match status" value="1"/>
</dbReference>
<name>A0A2R5G0Y8_9STRA</name>
<dbReference type="AlphaFoldDB" id="A0A2R5G0Y8"/>
<dbReference type="SMART" id="SM00239">
    <property type="entry name" value="C2"/>
    <property type="match status" value="1"/>
</dbReference>
<comment type="caution">
    <text evidence="6">The sequence shown here is derived from an EMBL/GenBank/DDBJ whole genome shotgun (WGS) entry which is preliminary data.</text>
</comment>
<accession>A0A2R5G0Y8</accession>
<feature type="domain" description="C2" evidence="3">
    <location>
        <begin position="114"/>
        <end position="233"/>
    </location>
</feature>
<dbReference type="EC" id="5.2.1.8" evidence="1"/>
<dbReference type="Gene3D" id="3.10.50.40">
    <property type="match status" value="1"/>
</dbReference>
<dbReference type="PROSITE" id="PS50059">
    <property type="entry name" value="FKBP_PPIASE"/>
    <property type="match status" value="1"/>
</dbReference>
<organism evidence="6 7">
    <name type="scientific">Hondaea fermentalgiana</name>
    <dbReference type="NCBI Taxonomy" id="2315210"/>
    <lineage>
        <taxon>Eukaryota</taxon>
        <taxon>Sar</taxon>
        <taxon>Stramenopiles</taxon>
        <taxon>Bigyra</taxon>
        <taxon>Labyrinthulomycetes</taxon>
        <taxon>Thraustochytrida</taxon>
        <taxon>Thraustochytriidae</taxon>
        <taxon>Hondaea</taxon>
    </lineage>
</organism>
<dbReference type="InterPro" id="IPR001660">
    <property type="entry name" value="SAM"/>
</dbReference>
<dbReference type="SUPFAM" id="SSF47769">
    <property type="entry name" value="SAM/Pointed domain"/>
    <property type="match status" value="1"/>
</dbReference>
<feature type="region of interest" description="Disordered" evidence="2">
    <location>
        <begin position="658"/>
        <end position="709"/>
    </location>
</feature>
<dbReference type="Gene3D" id="1.10.150.50">
    <property type="entry name" value="Transcription Factor, Ets-1"/>
    <property type="match status" value="1"/>
</dbReference>
<dbReference type="Pfam" id="PF00168">
    <property type="entry name" value="C2"/>
    <property type="match status" value="1"/>
</dbReference>
<proteinExistence type="predicted"/>
<evidence type="ECO:0000259" key="3">
    <source>
        <dbReference type="PROSITE" id="PS50004"/>
    </source>
</evidence>
<feature type="compositionally biased region" description="Polar residues" evidence="2">
    <location>
        <begin position="84"/>
        <end position="93"/>
    </location>
</feature>
<dbReference type="InterPro" id="IPR046357">
    <property type="entry name" value="PPIase_dom_sf"/>
</dbReference>
<dbReference type="Pfam" id="PF00254">
    <property type="entry name" value="FKBP_C"/>
    <property type="match status" value="1"/>
</dbReference>
<evidence type="ECO:0000259" key="4">
    <source>
        <dbReference type="PROSITE" id="PS50059"/>
    </source>
</evidence>
<dbReference type="PROSITE" id="PS50004">
    <property type="entry name" value="C2"/>
    <property type="match status" value="1"/>
</dbReference>
<dbReference type="SUPFAM" id="SSF49562">
    <property type="entry name" value="C2 domain (Calcium/lipid-binding domain, CaLB)"/>
    <property type="match status" value="1"/>
</dbReference>
<keyword evidence="7" id="KW-1185">Reference proteome</keyword>
<comment type="catalytic activity">
    <reaction evidence="1">
        <text>[protein]-peptidylproline (omega=180) = [protein]-peptidylproline (omega=0)</text>
        <dbReference type="Rhea" id="RHEA:16237"/>
        <dbReference type="Rhea" id="RHEA-COMP:10747"/>
        <dbReference type="Rhea" id="RHEA-COMP:10748"/>
        <dbReference type="ChEBI" id="CHEBI:83833"/>
        <dbReference type="ChEBI" id="CHEBI:83834"/>
        <dbReference type="EC" id="5.2.1.8"/>
    </reaction>
</comment>
<dbReference type="InterPro" id="IPR000008">
    <property type="entry name" value="C2_dom"/>
</dbReference>
<feature type="domain" description="PPIase FKBP-type" evidence="4">
    <location>
        <begin position="522"/>
        <end position="613"/>
    </location>
</feature>
<feature type="compositionally biased region" description="Polar residues" evidence="2">
    <location>
        <begin position="50"/>
        <end position="67"/>
    </location>
</feature>
<evidence type="ECO:0000256" key="2">
    <source>
        <dbReference type="SAM" id="MobiDB-lite"/>
    </source>
</evidence>
<dbReference type="InterPro" id="IPR001179">
    <property type="entry name" value="PPIase_FKBP_dom"/>
</dbReference>
<feature type="compositionally biased region" description="Basic and acidic residues" evidence="2">
    <location>
        <begin position="22"/>
        <end position="37"/>
    </location>
</feature>
<feature type="compositionally biased region" description="Low complexity" evidence="2">
    <location>
        <begin position="690"/>
        <end position="702"/>
    </location>
</feature>
<dbReference type="GO" id="GO:0003755">
    <property type="term" value="F:peptidyl-prolyl cis-trans isomerase activity"/>
    <property type="evidence" value="ECO:0007669"/>
    <property type="project" value="UniProtKB-KW"/>
</dbReference>
<dbReference type="OrthoDB" id="1902587at2759"/>
<keyword evidence="1" id="KW-0697">Rotamase</keyword>
<dbReference type="SUPFAM" id="SSF54534">
    <property type="entry name" value="FKBP-like"/>
    <property type="match status" value="1"/>
</dbReference>
<keyword evidence="1 6" id="KW-0413">Isomerase</keyword>
<dbReference type="InParanoid" id="A0A2R5G0Y8"/>